<accession>A0A7W9CEI5</accession>
<evidence type="ECO:0000259" key="1">
    <source>
        <dbReference type="Pfam" id="PF25355"/>
    </source>
</evidence>
<organism evidence="2 3">
    <name type="scientific">Microbacterium ginsengiterrae</name>
    <dbReference type="NCBI Taxonomy" id="546115"/>
    <lineage>
        <taxon>Bacteria</taxon>
        <taxon>Bacillati</taxon>
        <taxon>Actinomycetota</taxon>
        <taxon>Actinomycetes</taxon>
        <taxon>Micrococcales</taxon>
        <taxon>Microbacteriaceae</taxon>
        <taxon>Microbacterium</taxon>
    </lineage>
</organism>
<comment type="caution">
    <text evidence="2">The sequence shown here is derived from an EMBL/GenBank/DDBJ whole genome shotgun (WGS) entry which is preliminary data.</text>
</comment>
<dbReference type="Pfam" id="PF25355">
    <property type="entry name" value="DUF7882"/>
    <property type="match status" value="1"/>
</dbReference>
<sequence>MGILHYGSTPASFPIDDRALAHLELVILAKLRRQESFSLALTDAKTSNRQAMWVSPDLTLRFEYEGSMPEINRRWLQELIDTANSPGGLQIVPEPDISH</sequence>
<feature type="domain" description="DUF7882" evidence="1">
    <location>
        <begin position="1"/>
        <end position="94"/>
    </location>
</feature>
<dbReference type="InterPro" id="IPR057204">
    <property type="entry name" value="DUF7882"/>
</dbReference>
<protein>
    <recommendedName>
        <fullName evidence="1">DUF7882 domain-containing protein</fullName>
    </recommendedName>
</protein>
<keyword evidence="3" id="KW-1185">Reference proteome</keyword>
<name>A0A7W9CEI5_9MICO</name>
<gene>
    <name evidence="2" type="ORF">HD600_002483</name>
</gene>
<dbReference type="Proteomes" id="UP000517712">
    <property type="component" value="Unassembled WGS sequence"/>
</dbReference>
<evidence type="ECO:0000313" key="2">
    <source>
        <dbReference type="EMBL" id="MBB5743986.1"/>
    </source>
</evidence>
<proteinExistence type="predicted"/>
<reference evidence="2 3" key="1">
    <citation type="submission" date="2020-08" db="EMBL/GenBank/DDBJ databases">
        <title>Sequencing the genomes of 1000 actinobacteria strains.</title>
        <authorList>
            <person name="Klenk H.-P."/>
        </authorList>
    </citation>
    <scope>NUCLEOTIDE SEQUENCE [LARGE SCALE GENOMIC DNA]</scope>
    <source>
        <strain evidence="2 3">DSM 24823</strain>
    </source>
</reference>
<evidence type="ECO:0000313" key="3">
    <source>
        <dbReference type="Proteomes" id="UP000517712"/>
    </source>
</evidence>
<dbReference type="EMBL" id="JACHMU010000001">
    <property type="protein sequence ID" value="MBB5743986.1"/>
    <property type="molecule type" value="Genomic_DNA"/>
</dbReference>
<dbReference type="RefSeq" id="WP_184284006.1">
    <property type="nucleotide sequence ID" value="NZ_BAAAPG010000001.1"/>
</dbReference>
<dbReference type="AlphaFoldDB" id="A0A7W9CEI5"/>